<gene>
    <name evidence="6" type="primary">ubiE</name>
    <name evidence="5" type="synonym">menG</name>
    <name evidence="6" type="ORF">G3M78_11090</name>
</gene>
<keyword evidence="3 5" id="KW-0808">Transferase</keyword>
<dbReference type="PROSITE" id="PS01183">
    <property type="entry name" value="UBIE_1"/>
    <property type="match status" value="1"/>
</dbReference>
<keyword evidence="4 5" id="KW-0949">S-adenosyl-L-methionine</keyword>
<feature type="binding site" evidence="5">
    <location>
        <position position="63"/>
    </location>
    <ligand>
        <name>S-adenosyl-L-methionine</name>
        <dbReference type="ChEBI" id="CHEBI:59789"/>
    </ligand>
</feature>
<dbReference type="KEGG" id="nva:G3M78_11090"/>
<dbReference type="PANTHER" id="PTHR43591">
    <property type="entry name" value="METHYLTRANSFERASE"/>
    <property type="match status" value="1"/>
</dbReference>
<dbReference type="CDD" id="cd02440">
    <property type="entry name" value="AdoMet_MTases"/>
    <property type="match status" value="1"/>
</dbReference>
<dbReference type="EMBL" id="CP048620">
    <property type="protein sequence ID" value="QPJ65909.1"/>
    <property type="molecule type" value="Genomic_DNA"/>
</dbReference>
<dbReference type="PROSITE" id="PS51608">
    <property type="entry name" value="SAM_MT_UBIE"/>
    <property type="match status" value="1"/>
</dbReference>
<dbReference type="EC" id="2.1.1.163" evidence="5"/>
<proteinExistence type="inferred from homology"/>
<dbReference type="Gene3D" id="3.40.50.150">
    <property type="entry name" value="Vaccinia Virus protein VP39"/>
    <property type="match status" value="1"/>
</dbReference>
<evidence type="ECO:0000256" key="4">
    <source>
        <dbReference type="ARBA" id="ARBA00022691"/>
    </source>
</evidence>
<dbReference type="NCBIfam" id="TIGR01934">
    <property type="entry name" value="MenG_MenH_UbiE"/>
    <property type="match status" value="1"/>
</dbReference>
<dbReference type="PANTHER" id="PTHR43591:SF24">
    <property type="entry name" value="2-METHOXY-6-POLYPRENYL-1,4-BENZOQUINOL METHYLASE, MITOCHONDRIAL"/>
    <property type="match status" value="1"/>
</dbReference>
<protein>
    <recommendedName>
        <fullName evidence="5">Demethylmenaquinone methyltransferase</fullName>
        <ecNumber evidence="5">2.1.1.163</ecNumber>
    </recommendedName>
</protein>
<evidence type="ECO:0000256" key="2">
    <source>
        <dbReference type="ARBA" id="ARBA00022603"/>
    </source>
</evidence>
<evidence type="ECO:0000256" key="3">
    <source>
        <dbReference type="ARBA" id="ARBA00022679"/>
    </source>
</evidence>
<keyword evidence="2 5" id="KW-0489">Methyltransferase</keyword>
<dbReference type="InterPro" id="IPR004033">
    <property type="entry name" value="UbiE/COQ5_MeTrFase"/>
</dbReference>
<keyword evidence="1 5" id="KW-0474">Menaquinone biosynthesis</keyword>
<dbReference type="HAMAP" id="MF_01813">
    <property type="entry name" value="MenG_UbiE_methyltr"/>
    <property type="match status" value="1"/>
</dbReference>
<evidence type="ECO:0000256" key="1">
    <source>
        <dbReference type="ARBA" id="ARBA00022428"/>
    </source>
</evidence>
<dbReference type="Pfam" id="PF01209">
    <property type="entry name" value="Ubie_methyltran"/>
    <property type="match status" value="1"/>
</dbReference>
<accession>A0A7T0C3M3</accession>
<dbReference type="GO" id="GO:0043770">
    <property type="term" value="F:demethylmenaquinone methyltransferase activity"/>
    <property type="evidence" value="ECO:0007669"/>
    <property type="project" value="UniProtKB-UniRule"/>
</dbReference>
<comment type="similarity">
    <text evidence="5">Belongs to the class I-like SAM-binding methyltransferase superfamily. MenG/UbiE family.</text>
</comment>
<name>A0A7T0C3M3_9BACT</name>
<sequence length="239" mass="27070">MTLTDRTSLFAQQIESMFGAIAPRYDFLNRLLSCGQDIYWRRKAVDLLEPEDDACYLDLATGTADLALEIKVRRKSRARVIGADFCHPMLQLGQVKARKESVDIALVGASGDALPFADASFSGVAIAFGIRNFAEPEKGLSEILRVLKDRGKLVVLEFSLPDHPFLKWAYQFYFVRVLPLIGRLISRHGAAYSYLPESVLRFPQRGRFVEMMEAQGFREVAFRNLTFGIVSLYWGRKHV</sequence>
<dbReference type="SUPFAM" id="SSF53335">
    <property type="entry name" value="S-adenosyl-L-methionine-dependent methyltransferases"/>
    <property type="match status" value="1"/>
</dbReference>
<dbReference type="GO" id="GO:0009234">
    <property type="term" value="P:menaquinone biosynthetic process"/>
    <property type="evidence" value="ECO:0007669"/>
    <property type="project" value="UniProtKB-UniRule"/>
</dbReference>
<comment type="pathway">
    <text evidence="5">Quinol/quinone metabolism; menaquinone biosynthesis; menaquinol from 1,4-dihydroxy-2-naphthoate: step 2/2.</text>
</comment>
<evidence type="ECO:0000313" key="6">
    <source>
        <dbReference type="EMBL" id="QPJ65909.1"/>
    </source>
</evidence>
<dbReference type="InterPro" id="IPR029063">
    <property type="entry name" value="SAM-dependent_MTases_sf"/>
</dbReference>
<evidence type="ECO:0000256" key="5">
    <source>
        <dbReference type="HAMAP-Rule" id="MF_01813"/>
    </source>
</evidence>
<comment type="caution">
    <text evidence="5">Lacks conserved residue(s) required for the propagation of feature annotation.</text>
</comment>
<evidence type="ECO:0000313" key="7">
    <source>
        <dbReference type="Proteomes" id="UP000594464"/>
    </source>
</evidence>
<organism evidence="6 7">
    <name type="scientific">Candidatus Nitrohelix vancouverensis</name>
    <dbReference type="NCBI Taxonomy" id="2705534"/>
    <lineage>
        <taxon>Bacteria</taxon>
        <taxon>Pseudomonadati</taxon>
        <taxon>Nitrospinota/Tectimicrobiota group</taxon>
        <taxon>Nitrospinota</taxon>
        <taxon>Nitrospinia</taxon>
        <taxon>Nitrospinales</taxon>
        <taxon>Nitrospinaceae</taxon>
        <taxon>Candidatus Nitrohelix</taxon>
    </lineage>
</organism>
<comment type="catalytic activity">
    <reaction evidence="5">
        <text>a 2-demethylmenaquinol + S-adenosyl-L-methionine = a menaquinol + S-adenosyl-L-homocysteine + H(+)</text>
        <dbReference type="Rhea" id="RHEA:42640"/>
        <dbReference type="Rhea" id="RHEA-COMP:9539"/>
        <dbReference type="Rhea" id="RHEA-COMP:9563"/>
        <dbReference type="ChEBI" id="CHEBI:15378"/>
        <dbReference type="ChEBI" id="CHEBI:18151"/>
        <dbReference type="ChEBI" id="CHEBI:55437"/>
        <dbReference type="ChEBI" id="CHEBI:57856"/>
        <dbReference type="ChEBI" id="CHEBI:59789"/>
        <dbReference type="EC" id="2.1.1.163"/>
    </reaction>
</comment>
<dbReference type="InterPro" id="IPR023576">
    <property type="entry name" value="UbiE/COQ5_MeTrFase_CS"/>
</dbReference>
<dbReference type="GO" id="GO:0032259">
    <property type="term" value="P:methylation"/>
    <property type="evidence" value="ECO:0007669"/>
    <property type="project" value="UniProtKB-KW"/>
</dbReference>
<feature type="binding site" evidence="5">
    <location>
        <position position="84"/>
    </location>
    <ligand>
        <name>S-adenosyl-L-methionine</name>
        <dbReference type="ChEBI" id="CHEBI:59789"/>
    </ligand>
</feature>
<comment type="function">
    <text evidence="5">Methyltransferase required for the conversion of demethylmenaquinol (DMKH2) to menaquinol (MKH2).</text>
</comment>
<dbReference type="UniPathway" id="UPA00079">
    <property type="reaction ID" value="UER00169"/>
</dbReference>
<dbReference type="Proteomes" id="UP000594464">
    <property type="component" value="Chromosome"/>
</dbReference>
<dbReference type="AlphaFoldDB" id="A0A7T0C3M3"/>
<dbReference type="NCBIfam" id="NF001244">
    <property type="entry name" value="PRK00216.1-5"/>
    <property type="match status" value="1"/>
</dbReference>
<reference evidence="7" key="1">
    <citation type="submission" date="2020-02" db="EMBL/GenBank/DDBJ databases">
        <title>Genomic and physiological characterization of two novel Nitrospinaceae genera.</title>
        <authorList>
            <person name="Mueller A.J."/>
            <person name="Jung M.-Y."/>
            <person name="Strachan C.R."/>
            <person name="Herbold C.W."/>
            <person name="Kirkegaard R.H."/>
            <person name="Daims H."/>
        </authorList>
    </citation>
    <scope>NUCLEOTIDE SEQUENCE [LARGE SCALE GENOMIC DNA]</scope>
</reference>